<dbReference type="KEGG" id="dph:EHF33_04510"/>
<proteinExistence type="predicted"/>
<dbReference type="EMBL" id="CP034183">
    <property type="protein sequence ID" value="AZI43784.1"/>
    <property type="molecule type" value="Genomic_DNA"/>
</dbReference>
<dbReference type="OrthoDB" id="59923at2"/>
<dbReference type="Proteomes" id="UP000276417">
    <property type="component" value="Chromosome 1"/>
</dbReference>
<evidence type="ECO:0000256" key="1">
    <source>
        <dbReference type="SAM" id="Phobius"/>
    </source>
</evidence>
<feature type="transmembrane region" description="Helical" evidence="1">
    <location>
        <begin position="12"/>
        <end position="32"/>
    </location>
</feature>
<evidence type="ECO:0000313" key="3">
    <source>
        <dbReference type="Proteomes" id="UP000276417"/>
    </source>
</evidence>
<feature type="transmembrane region" description="Helical" evidence="1">
    <location>
        <begin position="179"/>
        <end position="200"/>
    </location>
</feature>
<keyword evidence="1" id="KW-0472">Membrane</keyword>
<protein>
    <submittedName>
        <fullName evidence="2">Uncharacterized protein</fullName>
    </submittedName>
</protein>
<feature type="transmembrane region" description="Helical" evidence="1">
    <location>
        <begin position="150"/>
        <end position="173"/>
    </location>
</feature>
<organism evidence="2 3">
    <name type="scientific">Deinococcus psychrotolerans</name>
    <dbReference type="NCBI Taxonomy" id="2489213"/>
    <lineage>
        <taxon>Bacteria</taxon>
        <taxon>Thermotogati</taxon>
        <taxon>Deinococcota</taxon>
        <taxon>Deinococci</taxon>
        <taxon>Deinococcales</taxon>
        <taxon>Deinococcaceae</taxon>
        <taxon>Deinococcus</taxon>
    </lineage>
</organism>
<feature type="transmembrane region" description="Helical" evidence="1">
    <location>
        <begin position="113"/>
        <end position="129"/>
    </location>
</feature>
<gene>
    <name evidence="2" type="ORF">EHF33_04510</name>
</gene>
<evidence type="ECO:0000313" key="2">
    <source>
        <dbReference type="EMBL" id="AZI43784.1"/>
    </source>
</evidence>
<dbReference type="AlphaFoldDB" id="A0A3G8YMF8"/>
<keyword evidence="1" id="KW-1133">Transmembrane helix</keyword>
<feature type="transmembrane region" description="Helical" evidence="1">
    <location>
        <begin position="44"/>
        <end position="62"/>
    </location>
</feature>
<keyword evidence="1" id="KW-0812">Transmembrane</keyword>
<accession>A0A3G8YMF8</accession>
<keyword evidence="3" id="KW-1185">Reference proteome</keyword>
<sequence>MHRALPLPDSPFPLAYAALFDATVTASALVWWLTPKASRRPKKLLMVAAQGVALCGLTFPALRHLLWLELGGLGLAGWQAYMGWRQPLPADFAERDDLERAYLWWERLSLRPRLFRMVVFEVILLSHLVRRPRFAAGRQFGTRKDATTGGMLGMLLFLNLVEGWLSHLLLSSWNLTAAWLWTNLNIMGAVWLLAYGRALALRPVTLGQRRLYLRSGLHWTPSVPRSEVVEASLLIAQDSEAFNLAIDNPPNVRLTFRRPLTLLGLYGSERQVSAVKLHLDDPRIFLTCLTEGDEQK</sequence>
<reference evidence="2 3" key="1">
    <citation type="submission" date="2018-11" db="EMBL/GenBank/DDBJ databases">
        <title>Deinococcus shelandsis sp. nov., isolated from South Shetland Islands soil of Antarctica.</title>
        <authorList>
            <person name="Tian J."/>
        </authorList>
    </citation>
    <scope>NUCLEOTIDE SEQUENCE [LARGE SCALE GENOMIC DNA]</scope>
    <source>
        <strain evidence="2 3">S14-83T</strain>
    </source>
</reference>
<name>A0A3G8YMF8_9DEIO</name>